<dbReference type="Gene3D" id="3.80.10.10">
    <property type="entry name" value="Ribonuclease Inhibitor"/>
    <property type="match status" value="2"/>
</dbReference>
<keyword evidence="3" id="KW-1185">Reference proteome</keyword>
<dbReference type="Proteomes" id="UP000621168">
    <property type="component" value="Unassembled WGS sequence"/>
</dbReference>
<dbReference type="SUPFAM" id="SSF52047">
    <property type="entry name" value="RNI-like"/>
    <property type="match status" value="1"/>
</dbReference>
<gene>
    <name evidence="2" type="primary">Lrrc74b</name>
    <name evidence="2" type="ORF">CORCRI_R04841</name>
</gene>
<feature type="region of interest" description="Disordered" evidence="1">
    <location>
        <begin position="329"/>
        <end position="351"/>
    </location>
</feature>
<dbReference type="OrthoDB" id="120976at2759"/>
<evidence type="ECO:0000313" key="2">
    <source>
        <dbReference type="EMBL" id="NXC21836.1"/>
    </source>
</evidence>
<proteinExistence type="predicted"/>
<dbReference type="PANTHER" id="PTHR24114:SF37">
    <property type="entry name" value="LEUCINE-RICH REPEAT-CONTAINING PROTEIN 74B"/>
    <property type="match status" value="1"/>
</dbReference>
<dbReference type="InterPro" id="IPR052394">
    <property type="entry name" value="LRR-containing"/>
</dbReference>
<protein>
    <submittedName>
        <fullName evidence="2">LR74B protein</fullName>
    </submittedName>
</protein>
<accession>A0A851LXD4</accession>
<feature type="compositionally biased region" description="Basic and acidic residues" evidence="1">
    <location>
        <begin position="20"/>
        <end position="32"/>
    </location>
</feature>
<sequence length="351" mass="37214">YLRGAGVVRRVPQPPARAPRLGDRRPLQLRDDGGAGRRVGVLGAKALALSLMVDTSILTLDLRDNWLQGEGAAAIAEMLKENCYVSAVDLSDNKLGVEGAKAFSAMLLENTTIVSLQLSGNEFDDRAAKYLADAITANSKVEILDLSYNVFGDKAGEILGMAIAENVGLKELKISWNHFCSQGAAALAKGLGANIFLKVLDVSYNGFGNSGAAALGEALKANNVLEELNVRWDRLWSCCTSAAVGKARSSHLDLLPAGGGGCMTRNPMQSEGCCGVLKALQANPGTGMENLDLPDIPVNQELAELCDAVRILLPNLLLRHGGNIKLQRKSQSKVKLQTQPQVVGNSQKAVA</sequence>
<name>A0A851LXD4_CORCR</name>
<feature type="compositionally biased region" description="Polar residues" evidence="1">
    <location>
        <begin position="333"/>
        <end position="351"/>
    </location>
</feature>
<reference evidence="2" key="1">
    <citation type="submission" date="2019-09" db="EMBL/GenBank/DDBJ databases">
        <title>Bird 10,000 Genomes (B10K) Project - Family phase.</title>
        <authorList>
            <person name="Zhang G."/>
        </authorList>
    </citation>
    <scope>NUCLEOTIDE SEQUENCE</scope>
    <source>
        <strain evidence="2">B10K-CU-031-40</strain>
    </source>
</reference>
<dbReference type="InterPro" id="IPR001611">
    <property type="entry name" value="Leu-rich_rpt"/>
</dbReference>
<evidence type="ECO:0000313" key="3">
    <source>
        <dbReference type="Proteomes" id="UP000621168"/>
    </source>
</evidence>
<organism evidence="2 3">
    <name type="scientific">Corythaeola cristata</name>
    <name type="common">Great blue turaco</name>
    <dbReference type="NCBI Taxonomy" id="103954"/>
    <lineage>
        <taxon>Eukaryota</taxon>
        <taxon>Metazoa</taxon>
        <taxon>Chordata</taxon>
        <taxon>Craniata</taxon>
        <taxon>Vertebrata</taxon>
        <taxon>Euteleostomi</taxon>
        <taxon>Archelosauria</taxon>
        <taxon>Archosauria</taxon>
        <taxon>Dinosauria</taxon>
        <taxon>Saurischia</taxon>
        <taxon>Theropoda</taxon>
        <taxon>Coelurosauria</taxon>
        <taxon>Aves</taxon>
        <taxon>Neognathae</taxon>
        <taxon>Neoaves</taxon>
        <taxon>Otidimorphae</taxon>
        <taxon>Musophagiformes</taxon>
        <taxon>Musophagidae</taxon>
        <taxon>Corythaeola</taxon>
    </lineage>
</organism>
<feature type="non-terminal residue" evidence="2">
    <location>
        <position position="351"/>
    </location>
</feature>
<dbReference type="PANTHER" id="PTHR24114">
    <property type="entry name" value="LEUCINE RICH REPEAT FAMILY PROTEIN"/>
    <property type="match status" value="1"/>
</dbReference>
<evidence type="ECO:0000256" key="1">
    <source>
        <dbReference type="SAM" id="MobiDB-lite"/>
    </source>
</evidence>
<dbReference type="InterPro" id="IPR032675">
    <property type="entry name" value="LRR_dom_sf"/>
</dbReference>
<dbReference type="EMBL" id="WBMX01011796">
    <property type="protein sequence ID" value="NXC21836.1"/>
    <property type="molecule type" value="Genomic_DNA"/>
</dbReference>
<dbReference type="AlphaFoldDB" id="A0A851LXD4"/>
<comment type="caution">
    <text evidence="2">The sequence shown here is derived from an EMBL/GenBank/DDBJ whole genome shotgun (WGS) entry which is preliminary data.</text>
</comment>
<feature type="region of interest" description="Disordered" evidence="1">
    <location>
        <begin position="13"/>
        <end position="32"/>
    </location>
</feature>
<dbReference type="Pfam" id="PF13516">
    <property type="entry name" value="LRR_6"/>
    <property type="match status" value="5"/>
</dbReference>
<feature type="non-terminal residue" evidence="2">
    <location>
        <position position="1"/>
    </location>
</feature>
<dbReference type="SMART" id="SM00368">
    <property type="entry name" value="LRR_RI"/>
    <property type="match status" value="6"/>
</dbReference>